<organism evidence="1 2">
    <name type="scientific">Mycena rosella</name>
    <name type="common">Pink bonnet</name>
    <name type="synonym">Agaricus rosellus</name>
    <dbReference type="NCBI Taxonomy" id="1033263"/>
    <lineage>
        <taxon>Eukaryota</taxon>
        <taxon>Fungi</taxon>
        <taxon>Dikarya</taxon>
        <taxon>Basidiomycota</taxon>
        <taxon>Agaricomycotina</taxon>
        <taxon>Agaricomycetes</taxon>
        <taxon>Agaricomycetidae</taxon>
        <taxon>Agaricales</taxon>
        <taxon>Marasmiineae</taxon>
        <taxon>Mycenaceae</taxon>
        <taxon>Mycena</taxon>
    </lineage>
</organism>
<gene>
    <name evidence="1" type="ORF">B0H17DRAFT_1133603</name>
</gene>
<evidence type="ECO:0000313" key="1">
    <source>
        <dbReference type="EMBL" id="KAJ7691825.1"/>
    </source>
</evidence>
<name>A0AAD7DHN8_MYCRO</name>
<protein>
    <submittedName>
        <fullName evidence="1">Uncharacterized protein</fullName>
    </submittedName>
</protein>
<accession>A0AAD7DHN8</accession>
<reference evidence="1" key="1">
    <citation type="submission" date="2023-03" db="EMBL/GenBank/DDBJ databases">
        <title>Massive genome expansion in bonnet fungi (Mycena s.s.) driven by repeated elements and novel gene families across ecological guilds.</title>
        <authorList>
            <consortium name="Lawrence Berkeley National Laboratory"/>
            <person name="Harder C.B."/>
            <person name="Miyauchi S."/>
            <person name="Viragh M."/>
            <person name="Kuo A."/>
            <person name="Thoen E."/>
            <person name="Andreopoulos B."/>
            <person name="Lu D."/>
            <person name="Skrede I."/>
            <person name="Drula E."/>
            <person name="Henrissat B."/>
            <person name="Morin E."/>
            <person name="Kohler A."/>
            <person name="Barry K."/>
            <person name="LaButti K."/>
            <person name="Morin E."/>
            <person name="Salamov A."/>
            <person name="Lipzen A."/>
            <person name="Mereny Z."/>
            <person name="Hegedus B."/>
            <person name="Baldrian P."/>
            <person name="Stursova M."/>
            <person name="Weitz H."/>
            <person name="Taylor A."/>
            <person name="Grigoriev I.V."/>
            <person name="Nagy L.G."/>
            <person name="Martin F."/>
            <person name="Kauserud H."/>
        </authorList>
    </citation>
    <scope>NUCLEOTIDE SEQUENCE</scope>
    <source>
        <strain evidence="1">CBHHK067</strain>
    </source>
</reference>
<dbReference type="EMBL" id="JARKIE010000056">
    <property type="protein sequence ID" value="KAJ7691825.1"/>
    <property type="molecule type" value="Genomic_DNA"/>
</dbReference>
<evidence type="ECO:0000313" key="2">
    <source>
        <dbReference type="Proteomes" id="UP001221757"/>
    </source>
</evidence>
<comment type="caution">
    <text evidence="1">The sequence shown here is derived from an EMBL/GenBank/DDBJ whole genome shotgun (WGS) entry which is preliminary data.</text>
</comment>
<dbReference type="Proteomes" id="UP001221757">
    <property type="component" value="Unassembled WGS sequence"/>
</dbReference>
<dbReference type="AlphaFoldDB" id="A0AAD7DHN8"/>
<keyword evidence="2" id="KW-1185">Reference proteome</keyword>
<proteinExistence type="predicted"/>
<sequence length="218" mass="24876">MVVRIKGPPCWRNLNHFDRVMNKSFNDGSKHEDIVKMMLFVAHNIFIDNADLLLLQALQCYLDYRTSLSYEVHTTETIAEGGAAMNPWIQFEVDPLLQEYISACEGSEKNWNFPKFHACLHAFDGIEKKGATRNKAKRSYARVQLTRPIIIIQLMKHDHRRTVAKFIWEQIEALEKDEEDAPEDLEAGVLSNVDIGSKLKVVSYSALEQAESGDPSLP</sequence>